<dbReference type="EMBL" id="RDRB01000008">
    <property type="protein sequence ID" value="ROT99125.1"/>
    <property type="molecule type" value="Genomic_DNA"/>
</dbReference>
<proteinExistence type="predicted"/>
<reference evidence="1 2" key="1">
    <citation type="submission" date="2018-10" db="EMBL/GenBank/DDBJ databases">
        <title>Histidinibacterium lentulum gen. nov., sp. nov., a marine bacterium from the culture broth of Picochlorum sp. 122.</title>
        <authorList>
            <person name="Wang G."/>
        </authorList>
    </citation>
    <scope>NUCLEOTIDE SEQUENCE [LARGE SCALE GENOMIC DNA]</scope>
    <source>
        <strain evidence="1 2">B17</strain>
    </source>
</reference>
<dbReference type="Proteomes" id="UP000268016">
    <property type="component" value="Unassembled WGS sequence"/>
</dbReference>
<protein>
    <recommendedName>
        <fullName evidence="3">Outer membrane protein beta-barrel domain-containing protein</fullName>
    </recommendedName>
</protein>
<name>A0A3N2QVQ9_9RHOB</name>
<comment type="caution">
    <text evidence="1">The sequence shown here is derived from an EMBL/GenBank/DDBJ whole genome shotgun (WGS) entry which is preliminary data.</text>
</comment>
<dbReference type="OrthoDB" id="6555107at2"/>
<organism evidence="1 2">
    <name type="scientific">Histidinibacterium lentulum</name>
    <dbReference type="NCBI Taxonomy" id="2480588"/>
    <lineage>
        <taxon>Bacteria</taxon>
        <taxon>Pseudomonadati</taxon>
        <taxon>Pseudomonadota</taxon>
        <taxon>Alphaproteobacteria</taxon>
        <taxon>Rhodobacterales</taxon>
        <taxon>Paracoccaceae</taxon>
        <taxon>Histidinibacterium</taxon>
    </lineage>
</organism>
<evidence type="ECO:0008006" key="3">
    <source>
        <dbReference type="Google" id="ProtNLM"/>
    </source>
</evidence>
<accession>A0A3N2QVQ9</accession>
<evidence type="ECO:0000313" key="2">
    <source>
        <dbReference type="Proteomes" id="UP000268016"/>
    </source>
</evidence>
<gene>
    <name evidence="1" type="ORF">EAT49_15670</name>
</gene>
<keyword evidence="2" id="KW-1185">Reference proteome</keyword>
<sequence length="231" mass="24518">MPATAEAQTGASDWSGQVTLYGWGAGVGGDLTPFTGAPTLSFDKSLSEVLEDLDGAFFATGLVRRGDFVVVGDFTYSASSRDGLVPPGVPAAGEVDITSVTLAAGQRFRPAAGTTVDLLGGFRHWRLNGLVEVPLAGVRAEREVTFTDPILALRVNTEVAPRWSLIGYADVGGFGVGSESTWQGVVTANYQATDNLYLSAGWRHLYLDYRDGGTRFEGYLSGPLIGATWRF</sequence>
<dbReference type="AlphaFoldDB" id="A0A3N2QVQ9"/>
<evidence type="ECO:0000313" key="1">
    <source>
        <dbReference type="EMBL" id="ROT99125.1"/>
    </source>
</evidence>